<dbReference type="EMBL" id="CP011770">
    <property type="protein sequence ID" value="AKM10583.1"/>
    <property type="molecule type" value="Genomic_DNA"/>
</dbReference>
<dbReference type="PANTHER" id="PTHR43653">
    <property type="entry name" value="CYTOCHROME C ASSEMBLY PROTEIN-RELATED"/>
    <property type="match status" value="1"/>
</dbReference>
<evidence type="ECO:0000256" key="4">
    <source>
        <dbReference type="ARBA" id="ARBA00022519"/>
    </source>
</evidence>
<dbReference type="RefSeq" id="WP_047821356.1">
    <property type="nucleotide sequence ID" value="NZ_CP011770.1"/>
</dbReference>
<evidence type="ECO:0000313" key="11">
    <source>
        <dbReference type="Proteomes" id="UP000035287"/>
    </source>
</evidence>
<dbReference type="InterPro" id="IPR002541">
    <property type="entry name" value="Cyt_c_assembly"/>
</dbReference>
<evidence type="ECO:0000256" key="1">
    <source>
        <dbReference type="ARBA" id="ARBA00004429"/>
    </source>
</evidence>
<name>A0A0G3XJQ3_9SPHN</name>
<dbReference type="AlphaFoldDB" id="A0A0G3XJQ3"/>
<organism evidence="10 11">
    <name type="scientific">Croceicoccus naphthovorans</name>
    <dbReference type="NCBI Taxonomy" id="1348774"/>
    <lineage>
        <taxon>Bacteria</taxon>
        <taxon>Pseudomonadati</taxon>
        <taxon>Pseudomonadota</taxon>
        <taxon>Alphaproteobacteria</taxon>
        <taxon>Sphingomonadales</taxon>
        <taxon>Erythrobacteraceae</taxon>
        <taxon>Croceicoccus</taxon>
    </lineage>
</organism>
<proteinExistence type="inferred from homology"/>
<keyword evidence="11" id="KW-1185">Reference proteome</keyword>
<comment type="function">
    <text evidence="9">Required for the biogenesis of c-type cytochromes. Possible subunit of a heme lyase.</text>
</comment>
<evidence type="ECO:0000256" key="3">
    <source>
        <dbReference type="ARBA" id="ARBA00022475"/>
    </source>
</evidence>
<dbReference type="PATRIC" id="fig|1348774.3.peg.2611"/>
<dbReference type="OrthoDB" id="9761451at2"/>
<comment type="similarity">
    <text evidence="2">Belongs to the CcmF/CycK/Ccl1/NrfE/CcsA family.</text>
</comment>
<keyword evidence="5" id="KW-0812">Transmembrane</keyword>
<dbReference type="GO" id="GO:0005886">
    <property type="term" value="C:plasma membrane"/>
    <property type="evidence" value="ECO:0007669"/>
    <property type="project" value="UniProtKB-SubCell"/>
</dbReference>
<evidence type="ECO:0000256" key="6">
    <source>
        <dbReference type="ARBA" id="ARBA00022748"/>
    </source>
</evidence>
<dbReference type="KEGG" id="cna:AB433_12420"/>
<evidence type="ECO:0000313" key="10">
    <source>
        <dbReference type="EMBL" id="AKM10583.1"/>
    </source>
</evidence>
<evidence type="ECO:0000256" key="7">
    <source>
        <dbReference type="ARBA" id="ARBA00022989"/>
    </source>
</evidence>
<comment type="subcellular location">
    <subcellularLocation>
        <location evidence="1">Cell inner membrane</location>
        <topology evidence="1">Multi-pass membrane protein</topology>
    </subcellularLocation>
</comment>
<dbReference type="GO" id="GO:0015232">
    <property type="term" value="F:heme transmembrane transporter activity"/>
    <property type="evidence" value="ECO:0007669"/>
    <property type="project" value="InterPro"/>
</dbReference>
<keyword evidence="6" id="KW-0201">Cytochrome c-type biogenesis</keyword>
<dbReference type="InterPro" id="IPR032523">
    <property type="entry name" value="CcmF_C"/>
</dbReference>
<dbReference type="GO" id="GO:0017004">
    <property type="term" value="P:cytochrome complex assembly"/>
    <property type="evidence" value="ECO:0007669"/>
    <property type="project" value="UniProtKB-KW"/>
</dbReference>
<evidence type="ECO:0000256" key="8">
    <source>
        <dbReference type="ARBA" id="ARBA00023136"/>
    </source>
</evidence>
<keyword evidence="4" id="KW-0997">Cell inner membrane</keyword>
<reference evidence="10 11" key="1">
    <citation type="submission" date="2015-06" db="EMBL/GenBank/DDBJ databases">
        <authorList>
            <person name="Zeng Y."/>
            <person name="Huang Y."/>
        </authorList>
    </citation>
    <scope>NUCLEOTIDE SEQUENCE [LARGE SCALE GENOMIC DNA]</scope>
    <source>
        <strain evidence="10 11">PQ-2</strain>
    </source>
</reference>
<dbReference type="PANTHER" id="PTHR43653:SF1">
    <property type="entry name" value="CYTOCHROME C-TYPE BIOGENESIS PROTEIN CCMF"/>
    <property type="match status" value="1"/>
</dbReference>
<evidence type="ECO:0000256" key="2">
    <source>
        <dbReference type="ARBA" id="ARBA00009186"/>
    </source>
</evidence>
<keyword evidence="7" id="KW-1133">Transmembrane helix</keyword>
<sequence length="659" mass="70504">MIAEAGLALLWFAAALALLQLFAGAMSLGRLADGDFAGIVRPAAIIQGPLVGLSFLMLVWLFLRTDLSVLLVAANSHSAKPFIFKLAGTWGNHEGSMLLWVTVMALSGSFVALVERRLPERTMIATLAAQAFVSLGFYAFLLFSSNPFERLPRPVPEGNGLNPLLQDIGLAFHPPTLYIGYVGLSVAFSFAVGALLTREVGPAFARAMRPWVLGSWIFLTVGITAGSYWAYYELGWGGWWFWDPVENASLMPWLAATALLHSASVLVSRDALRTWTLMLGVVAFSMSMVGTFLVRSGILTSVHAFAVDPERGSFILALLAIYIGGALALFGARASTVSEGKQFSLVSREAGLVFNNVALSAILGIVLLGTLYPLLTEAFDTKVSVGPPYFNPVGAIFAIPMIVVMAIGPLLRWRRDSFGRITKILVLPAVLTALVLAGAAVLVPGIGILPLLGLGLSLGLGIGSLLPLVGRDLRRTPLPTWGMVVGHFGLAVALFGMASESAFSTEKLVAAKAGDTVTVGPWSVELAGVEPVAGPNWTALEANMIARYQGGAPITLHPQSRNFTQPPMTTSESALSTRWNGQLYAVLGEQGLDGRWQLRLWWKPFVPLIWLGGFLIALGGALALVGRVMGDVRRGAQRRRIEMRRENNPLPGAVPEPAE</sequence>
<protein>
    <submittedName>
        <fullName evidence="10">Cytochrome C biogenesis protein CcmF</fullName>
    </submittedName>
</protein>
<dbReference type="Proteomes" id="UP000035287">
    <property type="component" value="Chromosome"/>
</dbReference>
<dbReference type="Pfam" id="PF16327">
    <property type="entry name" value="CcmF_C"/>
    <property type="match status" value="1"/>
</dbReference>
<dbReference type="PRINTS" id="PR01411">
    <property type="entry name" value="CCMFBIOGNSIS"/>
</dbReference>
<accession>A0A0G3XJQ3</accession>
<dbReference type="PRINTS" id="PR01410">
    <property type="entry name" value="CCBIOGENESIS"/>
</dbReference>
<dbReference type="STRING" id="1348774.AB433_12420"/>
<dbReference type="InterPro" id="IPR003568">
    <property type="entry name" value="Cyt_c_biogenesis_CcmF"/>
</dbReference>
<gene>
    <name evidence="10" type="ORF">AB433_12420</name>
</gene>
<dbReference type="InterPro" id="IPR003567">
    <property type="entry name" value="Cyt_c_biogenesis"/>
</dbReference>
<keyword evidence="3" id="KW-1003">Cell membrane</keyword>
<keyword evidence="8" id="KW-0472">Membrane</keyword>
<dbReference type="GO" id="GO:0020037">
    <property type="term" value="F:heme binding"/>
    <property type="evidence" value="ECO:0007669"/>
    <property type="project" value="InterPro"/>
</dbReference>
<evidence type="ECO:0000256" key="9">
    <source>
        <dbReference type="ARBA" id="ARBA00037230"/>
    </source>
</evidence>
<evidence type="ECO:0000256" key="5">
    <source>
        <dbReference type="ARBA" id="ARBA00022692"/>
    </source>
</evidence>
<dbReference type="Pfam" id="PF01578">
    <property type="entry name" value="Cytochrom_C_asm"/>
    <property type="match status" value="1"/>
</dbReference>